<reference evidence="1 2" key="1">
    <citation type="journal article" date="2012" name="J. Bacteriol.">
        <title>Draft Genome Sequences for Two Metal-Reducing Pelosinus fermentans Strains Isolated from a Cr(VI)-Contaminated Site and for Type Strain R7.</title>
        <authorList>
            <person name="Brown S.D."/>
            <person name="Podar M."/>
            <person name="Klingeman D.M."/>
            <person name="Johnson C.M."/>
            <person name="Yang Z.K."/>
            <person name="Utturkar S.M."/>
            <person name="Land M.L."/>
            <person name="Mosher J.J."/>
            <person name="Hurt R.A.Jr."/>
            <person name="Phelps T.J."/>
            <person name="Palumbo A.V."/>
            <person name="Arkin A.P."/>
            <person name="Hazen T.C."/>
            <person name="Elias D.A."/>
        </authorList>
    </citation>
    <scope>NUCLEOTIDE SEQUENCE [LARGE SCALE GENOMIC DNA]</scope>
    <source>
        <strain evidence="1 2">B4</strain>
    </source>
</reference>
<evidence type="ECO:0000313" key="1">
    <source>
        <dbReference type="EMBL" id="EIW19429.1"/>
    </source>
</evidence>
<dbReference type="RefSeq" id="WP_007932599.1">
    <property type="nucleotide sequence ID" value="NZ_AKVJ01000020.1"/>
</dbReference>
<proteinExistence type="predicted"/>
<evidence type="ECO:0008006" key="3">
    <source>
        <dbReference type="Google" id="ProtNLM"/>
    </source>
</evidence>
<organism evidence="1 2">
    <name type="scientific">Pelosinus fermentans B4</name>
    <dbReference type="NCBI Taxonomy" id="1149862"/>
    <lineage>
        <taxon>Bacteria</taxon>
        <taxon>Bacillati</taxon>
        <taxon>Bacillota</taxon>
        <taxon>Negativicutes</taxon>
        <taxon>Selenomonadales</taxon>
        <taxon>Sporomusaceae</taxon>
        <taxon>Pelosinus</taxon>
    </lineage>
</organism>
<gene>
    <name evidence="1" type="ORF">FB4_2843</name>
</gene>
<protein>
    <recommendedName>
        <fullName evidence="3">Membrane-associated protease 1</fullName>
    </recommendedName>
</protein>
<dbReference type="Proteomes" id="UP000004324">
    <property type="component" value="Unassembled WGS sequence"/>
</dbReference>
<comment type="caution">
    <text evidence="1">The sequence shown here is derived from an EMBL/GenBank/DDBJ whole genome shotgun (WGS) entry which is preliminary data.</text>
</comment>
<dbReference type="EMBL" id="AKVJ01000020">
    <property type="protein sequence ID" value="EIW19429.1"/>
    <property type="molecule type" value="Genomic_DNA"/>
</dbReference>
<name>I9LG19_9FIRM</name>
<keyword evidence="2" id="KW-1185">Reference proteome</keyword>
<dbReference type="PATRIC" id="fig|1149862.3.peg.1393"/>
<dbReference type="OrthoDB" id="9810984at2"/>
<accession>I9LG19</accession>
<sequence>MGFILTVTGENTTIQLGEEVINSVEVSTSTESTALAKTNIVATMTVSGKLLSNNKAIDDLETEKLFTWSLVPPEDKDAYRSVTVEVISAGRVPRKIYFPNAFVVDYNERYSHADGSGEFLLVMRQKIDSVSAVKSESGLAAEEE</sequence>
<dbReference type="AlphaFoldDB" id="I9LG19"/>
<evidence type="ECO:0000313" key="2">
    <source>
        <dbReference type="Proteomes" id="UP000004324"/>
    </source>
</evidence>